<comment type="caution">
    <text evidence="1">The sequence shown here is derived from an EMBL/GenBank/DDBJ whole genome shotgun (WGS) entry which is preliminary data.</text>
</comment>
<sequence>MFAMGRQHDELADAAAALANAETVTFGGVGLAGTMLPETEAYQRIEELAADRPEEVRGQLERLLSAGTPAARVYAATLLERLDPAAGQAAWVGLRADSAQLQTATGCVLDSTTVGAYAADRLAES</sequence>
<protein>
    <submittedName>
        <fullName evidence="1">Uncharacterized protein</fullName>
    </submittedName>
</protein>
<dbReference type="OMA" id="SGCLMGR"/>
<dbReference type="EMBL" id="LMWI01000001">
    <property type="protein sequence ID" value="KUJ47670.1"/>
    <property type="molecule type" value="Genomic_DNA"/>
</dbReference>
<gene>
    <name evidence="1" type="ORF">ADL17_00615</name>
</gene>
<evidence type="ECO:0000313" key="2">
    <source>
        <dbReference type="Proteomes" id="UP000053246"/>
    </source>
</evidence>
<dbReference type="Proteomes" id="UP000053246">
    <property type="component" value="Unassembled WGS sequence"/>
</dbReference>
<dbReference type="AlphaFoldDB" id="A0A9X0LEU8"/>
<organism evidence="1 2">
    <name type="scientific">Micromonospora maris</name>
    <dbReference type="NCBI Taxonomy" id="1003110"/>
    <lineage>
        <taxon>Bacteria</taxon>
        <taxon>Bacillati</taxon>
        <taxon>Actinomycetota</taxon>
        <taxon>Actinomycetes</taxon>
        <taxon>Micromonosporales</taxon>
        <taxon>Micromonosporaceae</taxon>
        <taxon>Micromonospora</taxon>
    </lineage>
</organism>
<name>A0A9X0LEU8_9ACTN</name>
<keyword evidence="2" id="KW-1185">Reference proteome</keyword>
<accession>A0A9X0LEU8</accession>
<reference evidence="1 2" key="1">
    <citation type="submission" date="2015-10" db="EMBL/GenBank/DDBJ databases">
        <authorList>
            <person name="Ju K.-S."/>
            <person name="Doroghazi J.R."/>
            <person name="Metcalf W.W."/>
        </authorList>
    </citation>
    <scope>NUCLEOTIDE SEQUENCE [LARGE SCALE GENOMIC DNA]</scope>
    <source>
        <strain evidence="1 2">NRRL B-24793</strain>
    </source>
</reference>
<evidence type="ECO:0000313" key="1">
    <source>
        <dbReference type="EMBL" id="KUJ47670.1"/>
    </source>
</evidence>
<proteinExistence type="predicted"/>
<dbReference type="RefSeq" id="WP_013730823.1">
    <property type="nucleotide sequence ID" value="NZ_LMWI01000001.1"/>
</dbReference>